<dbReference type="InterPro" id="IPR015590">
    <property type="entry name" value="Aldehyde_DH_dom"/>
</dbReference>
<dbReference type="SUPFAM" id="SSF53720">
    <property type="entry name" value="ALDH-like"/>
    <property type="match status" value="1"/>
</dbReference>
<evidence type="ECO:0000313" key="9">
    <source>
        <dbReference type="EMBL" id="ADB95766.1"/>
    </source>
</evidence>
<evidence type="ECO:0000256" key="6">
    <source>
        <dbReference type="PROSITE-ProRule" id="PRU10007"/>
    </source>
</evidence>
<evidence type="ECO:0000256" key="1">
    <source>
        <dbReference type="ARBA" id="ARBA00009986"/>
    </source>
</evidence>
<dbReference type="FunFam" id="3.40.605.10:FF:000004">
    <property type="entry name" value="Aldehyde dehydrogenase"/>
    <property type="match status" value="1"/>
</dbReference>
<evidence type="ECO:0000313" key="10">
    <source>
        <dbReference type="Proteomes" id="UP000001405"/>
    </source>
</evidence>
<reference evidence="9 10" key="1">
    <citation type="journal article" date="2010" name="Nature">
        <title>Metabolic streamlining in an open-ocean nitrogen-fixing cyanobacterium.</title>
        <authorList>
            <person name="Tripp H.J."/>
            <person name="Bench S.R."/>
            <person name="Turk K.A."/>
            <person name="Foster R.A."/>
            <person name="Desany B.A."/>
            <person name="Niazi F."/>
            <person name="Affourtit J.P."/>
            <person name="Zehr J.P."/>
        </authorList>
    </citation>
    <scope>NUCLEOTIDE SEQUENCE [LARGE SCALE GENOMIC DNA]</scope>
    <source>
        <strain evidence="10">ALOHA</strain>
    </source>
</reference>
<gene>
    <name evidence="9" type="ordered locus">UCYN_10920</name>
</gene>
<evidence type="ECO:0000256" key="3">
    <source>
        <dbReference type="ARBA" id="ARBA00023027"/>
    </source>
</evidence>
<organism evidence="10">
    <name type="scientific">Atelocyanobacterium thalassa (isolate ALOHA)</name>
    <dbReference type="NCBI Taxonomy" id="1453429"/>
    <lineage>
        <taxon>Bacteria</taxon>
        <taxon>Bacillati</taxon>
        <taxon>Cyanobacteriota</taxon>
        <taxon>Cyanophyceae</taxon>
        <taxon>Oscillatoriophycideae</taxon>
        <taxon>Chroococcales</taxon>
        <taxon>Aphanothecaceae</taxon>
        <taxon>Candidatus Atelocyanobacterium</taxon>
        <taxon>Candidatus Atelocyanobacterium thalassae</taxon>
    </lineage>
</organism>
<dbReference type="FunFam" id="3.40.309.10:FF:000003">
    <property type="entry name" value="Aldehyde dehydrogenase"/>
    <property type="match status" value="1"/>
</dbReference>
<dbReference type="GO" id="GO:0004029">
    <property type="term" value="F:aldehyde dehydrogenase (NAD+) activity"/>
    <property type="evidence" value="ECO:0007669"/>
    <property type="project" value="TreeGrafter"/>
</dbReference>
<keyword evidence="10" id="KW-1185">Reference proteome</keyword>
<evidence type="ECO:0000256" key="4">
    <source>
        <dbReference type="PIRNR" id="PIRNR036492"/>
    </source>
</evidence>
<dbReference type="Pfam" id="PF00171">
    <property type="entry name" value="Aldedh"/>
    <property type="match status" value="1"/>
</dbReference>
<dbReference type="PANTHER" id="PTHR43570:SF16">
    <property type="entry name" value="ALDEHYDE DEHYDROGENASE TYPE III, ISOFORM Q"/>
    <property type="match status" value="1"/>
</dbReference>
<dbReference type="Gene3D" id="3.40.309.10">
    <property type="entry name" value="Aldehyde Dehydrogenase, Chain A, domain 2"/>
    <property type="match status" value="1"/>
</dbReference>
<dbReference type="KEGG" id="cyu:UCYN_10920"/>
<feature type="active site" evidence="5 6">
    <location>
        <position position="214"/>
    </location>
</feature>
<evidence type="ECO:0000256" key="5">
    <source>
        <dbReference type="PIRSR" id="PIRSR036492-1"/>
    </source>
</evidence>
<dbReference type="InterPro" id="IPR016161">
    <property type="entry name" value="Ald_DH/histidinol_DH"/>
</dbReference>
<dbReference type="Gene3D" id="3.40.605.10">
    <property type="entry name" value="Aldehyde Dehydrogenase, Chain A, domain 1"/>
    <property type="match status" value="1"/>
</dbReference>
<dbReference type="PIRSF" id="PIRSF036492">
    <property type="entry name" value="ALDH"/>
    <property type="match status" value="1"/>
</dbReference>
<dbReference type="PROSITE" id="PS00070">
    <property type="entry name" value="ALDEHYDE_DEHYDR_CYS"/>
    <property type="match status" value="1"/>
</dbReference>
<keyword evidence="3" id="KW-0520">NAD</keyword>
<protein>
    <recommendedName>
        <fullName evidence="4">Aldehyde dehydrogenase</fullName>
    </recommendedName>
</protein>
<dbReference type="InterPro" id="IPR016163">
    <property type="entry name" value="Ald_DH_C"/>
</dbReference>
<feature type="active site" evidence="5">
    <location>
        <position position="248"/>
    </location>
</feature>
<dbReference type="RefSeq" id="WP_012954453.1">
    <property type="nucleotide sequence ID" value="NC_013771.1"/>
</dbReference>
<accession>D3EQL6</accession>
<dbReference type="GO" id="GO:0006081">
    <property type="term" value="P:aldehyde metabolic process"/>
    <property type="evidence" value="ECO:0007669"/>
    <property type="project" value="InterPro"/>
</dbReference>
<sequence length="462" mass="51594">MAIKTLQVSAKKLVNQQREFFQSGETQSIDFRLSQLKLLRKAILEHQELIIDATKSDLGRPSFEAYFEIATLSEIKLAIKKLKNWMRPHRVQTPLEQFPSTAWIQPEPLGVVLIIGSWNYPFQLTISPLVGAIAAGNCVILKPSEHAPKTSSAIFQLINSYFSPNYIAAVEGDVNTCKQLLTEKFDHIFFTGSSAVGKTIMKAAANHLTPVTLELGGKSPCIVDTDINLEIAAKRIVWGKFINAGQTCIAPDYLWVNSKVKKVFLKLLKQQIYNFYGDNPYESSDYGRIVNSSHFSRLKKFLENGTIIIGGETSLESLYIAPTILDNVSLNDAVMQEEIFGPILPVLSYENLEETVAYIRSQPKPLAIYVFSNDRIKQNQFLDQTSSGGVCINDTVMQISIPDLPFGGVGNSGMGNYHGKSSFDTFTHKKSVLKKGLWLDLGWRYAPYTVNKLNQIKKIING</sequence>
<evidence type="ECO:0000259" key="8">
    <source>
        <dbReference type="Pfam" id="PF00171"/>
    </source>
</evidence>
<dbReference type="GO" id="GO:0005737">
    <property type="term" value="C:cytoplasm"/>
    <property type="evidence" value="ECO:0007669"/>
    <property type="project" value="TreeGrafter"/>
</dbReference>
<dbReference type="HOGENOM" id="CLU_005391_3_1_3"/>
<evidence type="ECO:0000256" key="2">
    <source>
        <dbReference type="ARBA" id="ARBA00023002"/>
    </source>
</evidence>
<dbReference type="InterPro" id="IPR029510">
    <property type="entry name" value="Ald_DH_CS_GLU"/>
</dbReference>
<feature type="domain" description="Aldehyde dehydrogenase" evidence="8">
    <location>
        <begin position="10"/>
        <end position="432"/>
    </location>
</feature>
<proteinExistence type="inferred from homology"/>
<dbReference type="EMBL" id="CP001842">
    <property type="protein sequence ID" value="ADB95766.1"/>
    <property type="molecule type" value="Genomic_DNA"/>
</dbReference>
<dbReference type="InterPro" id="IPR012394">
    <property type="entry name" value="Aldehyde_DH_NAD(P)"/>
</dbReference>
<name>D3EQL6_ATETH</name>
<dbReference type="Proteomes" id="UP000001405">
    <property type="component" value="Chromosome"/>
</dbReference>
<dbReference type="InterPro" id="IPR016162">
    <property type="entry name" value="Ald_DH_N"/>
</dbReference>
<keyword evidence="2 4" id="KW-0560">Oxidoreductase</keyword>
<dbReference type="STRING" id="1453429.UCYN_10920"/>
<dbReference type="AlphaFoldDB" id="D3EQL6"/>
<dbReference type="PROSITE" id="PS00687">
    <property type="entry name" value="ALDEHYDE_DEHYDR_GLU"/>
    <property type="match status" value="1"/>
</dbReference>
<evidence type="ECO:0000256" key="7">
    <source>
        <dbReference type="RuleBase" id="RU003345"/>
    </source>
</evidence>
<dbReference type="InterPro" id="IPR016160">
    <property type="entry name" value="Ald_DH_CS_CYS"/>
</dbReference>
<dbReference type="PATRIC" id="fig|713887.8.peg.1024"/>
<dbReference type="OrthoDB" id="9762913at2"/>
<dbReference type="CDD" id="cd07136">
    <property type="entry name" value="ALDH_YwdH-P39616"/>
    <property type="match status" value="1"/>
</dbReference>
<comment type="similarity">
    <text evidence="1 4 7">Belongs to the aldehyde dehydrogenase family.</text>
</comment>
<dbReference type="PANTHER" id="PTHR43570">
    <property type="entry name" value="ALDEHYDE DEHYDROGENASE"/>
    <property type="match status" value="1"/>
</dbReference>